<name>A0ACC0MHM2_RHOML</name>
<evidence type="ECO:0000313" key="1">
    <source>
        <dbReference type="EMBL" id="KAI8539982.1"/>
    </source>
</evidence>
<protein>
    <submittedName>
        <fullName evidence="1">Uncharacterized protein</fullName>
    </submittedName>
</protein>
<keyword evidence="2" id="KW-1185">Reference proteome</keyword>
<evidence type="ECO:0000313" key="2">
    <source>
        <dbReference type="Proteomes" id="UP001062846"/>
    </source>
</evidence>
<reference evidence="1" key="1">
    <citation type="submission" date="2022-02" db="EMBL/GenBank/DDBJ databases">
        <title>Plant Genome Project.</title>
        <authorList>
            <person name="Zhang R.-G."/>
        </authorList>
    </citation>
    <scope>NUCLEOTIDE SEQUENCE</scope>
    <source>
        <strain evidence="1">AT1</strain>
    </source>
</reference>
<organism evidence="1 2">
    <name type="scientific">Rhododendron molle</name>
    <name type="common">Chinese azalea</name>
    <name type="synonym">Azalea mollis</name>
    <dbReference type="NCBI Taxonomy" id="49168"/>
    <lineage>
        <taxon>Eukaryota</taxon>
        <taxon>Viridiplantae</taxon>
        <taxon>Streptophyta</taxon>
        <taxon>Embryophyta</taxon>
        <taxon>Tracheophyta</taxon>
        <taxon>Spermatophyta</taxon>
        <taxon>Magnoliopsida</taxon>
        <taxon>eudicotyledons</taxon>
        <taxon>Gunneridae</taxon>
        <taxon>Pentapetalae</taxon>
        <taxon>asterids</taxon>
        <taxon>Ericales</taxon>
        <taxon>Ericaceae</taxon>
        <taxon>Ericoideae</taxon>
        <taxon>Rhodoreae</taxon>
        <taxon>Rhododendron</taxon>
    </lineage>
</organism>
<comment type="caution">
    <text evidence="1">The sequence shown here is derived from an EMBL/GenBank/DDBJ whole genome shotgun (WGS) entry which is preliminary data.</text>
</comment>
<proteinExistence type="predicted"/>
<dbReference type="EMBL" id="CM046396">
    <property type="protein sequence ID" value="KAI8539982.1"/>
    <property type="molecule type" value="Genomic_DNA"/>
</dbReference>
<dbReference type="Proteomes" id="UP001062846">
    <property type="component" value="Chromosome 9"/>
</dbReference>
<gene>
    <name evidence="1" type="ORF">RHMOL_Rhmol09G0225200</name>
</gene>
<accession>A0ACC0MHM2</accession>
<sequence length="359" mass="41533">MKVFFQTYHCRILSSPLALPPSLWCSLHFLVLSPLMLPTAGHRASCFIPPKANAKAKEIYKGKELPCRGNLSDSRLYEMQLREMERKSDETCAIPVKKIAENDRLHRAFAEELEKAKSQVKQKDILADKDERAPFGYCFVSSLDDYGESDAVDHDQLLNNQNMVKNDDHHTLMEALKEKEEEMSHMENLNTALTWKERIANDELQDAREEAISGLQDMLNDRTSLRIKRMGEVDRRPFKELCLQKCSGGDWDEMSAKLCSSWEEEMRNPHWHPFKKITVGGRLQEIIDEDDDKLKELRNGCGDEVYKAVANALLEITNYNPSGMYAVPEIWNPKEGRRASLKEIINYVIKKWKSNKRKR</sequence>